<evidence type="ECO:0008006" key="10">
    <source>
        <dbReference type="Google" id="ProtNLM"/>
    </source>
</evidence>
<keyword evidence="3" id="KW-0227">DNA damage</keyword>
<dbReference type="OrthoDB" id="2500381at2759"/>
<evidence type="ECO:0000313" key="9">
    <source>
        <dbReference type="Proteomes" id="UP000007322"/>
    </source>
</evidence>
<dbReference type="HOGENOM" id="CLU_2442410_0_0_1"/>
<dbReference type="GO" id="GO:0051382">
    <property type="term" value="P:kinetochore assembly"/>
    <property type="evidence" value="ECO:0007669"/>
    <property type="project" value="InterPro"/>
</dbReference>
<dbReference type="InterPro" id="IPR018552">
    <property type="entry name" value="CENP-X"/>
</dbReference>
<dbReference type="InParanoid" id="G2QNG9"/>
<dbReference type="Proteomes" id="UP000007322">
    <property type="component" value="Chromosome 7"/>
</dbReference>
<dbReference type="AlphaFoldDB" id="G2QNG9"/>
<dbReference type="GO" id="GO:0000712">
    <property type="term" value="P:resolution of meiotic recombination intermediates"/>
    <property type="evidence" value="ECO:0007669"/>
    <property type="project" value="TreeGrafter"/>
</dbReference>
<dbReference type="CDD" id="cd22921">
    <property type="entry name" value="HFD_CENP-X"/>
    <property type="match status" value="1"/>
</dbReference>
<dbReference type="PANTHER" id="PTHR28680:SF1">
    <property type="entry name" value="CENTROMERE PROTEIN X"/>
    <property type="match status" value="1"/>
</dbReference>
<dbReference type="Gene3D" id="1.10.20.10">
    <property type="entry name" value="Histone, subunit A"/>
    <property type="match status" value="1"/>
</dbReference>
<dbReference type="EMBL" id="CP003008">
    <property type="protein sequence ID" value="AEO62042.1"/>
    <property type="molecule type" value="Genomic_DNA"/>
</dbReference>
<evidence type="ECO:0000256" key="5">
    <source>
        <dbReference type="ARBA" id="ARBA00023204"/>
    </source>
</evidence>
<keyword evidence="9" id="KW-1185">Reference proteome</keyword>
<evidence type="ECO:0000256" key="6">
    <source>
        <dbReference type="ARBA" id="ARBA00023242"/>
    </source>
</evidence>
<sequence length="90" mass="10160">MGEADEEGEEGGEDDDDERERIPPELLTRILHGFFGREETRITRDANAAVARYVDVFVREAIARAAVEREGGFLEVEDLEKIAPQLLMDL</sequence>
<gene>
    <name evidence="8" type="ORF">MYCTH_2070850</name>
</gene>
<comment type="subcellular location">
    <subcellularLocation>
        <location evidence="1">Nucleus</location>
    </subcellularLocation>
</comment>
<dbReference type="InterPro" id="IPR009072">
    <property type="entry name" value="Histone-fold"/>
</dbReference>
<dbReference type="VEuPathDB" id="FungiDB:MYCTH_2070850"/>
<dbReference type="GeneID" id="11509838"/>
<dbReference type="eggNOG" id="ENOG502S98G">
    <property type="taxonomic scope" value="Eukaryota"/>
</dbReference>
<proteinExistence type="inferred from homology"/>
<organism evidence="8 9">
    <name type="scientific">Thermothelomyces thermophilus (strain ATCC 42464 / BCRC 31852 / DSM 1799)</name>
    <name type="common">Sporotrichum thermophile</name>
    <dbReference type="NCBI Taxonomy" id="573729"/>
    <lineage>
        <taxon>Eukaryota</taxon>
        <taxon>Fungi</taxon>
        <taxon>Dikarya</taxon>
        <taxon>Ascomycota</taxon>
        <taxon>Pezizomycotina</taxon>
        <taxon>Sordariomycetes</taxon>
        <taxon>Sordariomycetidae</taxon>
        <taxon>Sordariales</taxon>
        <taxon>Chaetomiaceae</taxon>
        <taxon>Thermothelomyces</taxon>
    </lineage>
</organism>
<dbReference type="GO" id="GO:0071821">
    <property type="term" value="C:FANCM-MHF complex"/>
    <property type="evidence" value="ECO:0007669"/>
    <property type="project" value="TreeGrafter"/>
</dbReference>
<evidence type="ECO:0000256" key="4">
    <source>
        <dbReference type="ARBA" id="ARBA00023125"/>
    </source>
</evidence>
<comment type="similarity">
    <text evidence="2">Belongs to the CENP-X/MHF2 family.</text>
</comment>
<dbReference type="GO" id="GO:0031297">
    <property type="term" value="P:replication fork processing"/>
    <property type="evidence" value="ECO:0007669"/>
    <property type="project" value="TreeGrafter"/>
</dbReference>
<dbReference type="GO" id="GO:0046982">
    <property type="term" value="F:protein heterodimerization activity"/>
    <property type="evidence" value="ECO:0007669"/>
    <property type="project" value="InterPro"/>
</dbReference>
<dbReference type="RefSeq" id="XP_003667287.1">
    <property type="nucleotide sequence ID" value="XM_003667239.1"/>
</dbReference>
<protein>
    <recommendedName>
        <fullName evidence="10">Centromere protein X</fullName>
    </recommendedName>
</protein>
<dbReference type="GO" id="GO:0003677">
    <property type="term" value="F:DNA binding"/>
    <property type="evidence" value="ECO:0007669"/>
    <property type="project" value="UniProtKB-KW"/>
</dbReference>
<dbReference type="OMA" id="TQSDVGW"/>
<keyword evidence="4" id="KW-0238">DNA-binding</keyword>
<dbReference type="Pfam" id="PF09415">
    <property type="entry name" value="CENP-X"/>
    <property type="match status" value="1"/>
</dbReference>
<keyword evidence="6" id="KW-0539">Nucleus</keyword>
<dbReference type="KEGG" id="mtm:MYCTH_2070850"/>
<evidence type="ECO:0000256" key="2">
    <source>
        <dbReference type="ARBA" id="ARBA00009359"/>
    </source>
</evidence>
<evidence type="ECO:0000313" key="8">
    <source>
        <dbReference type="EMBL" id="AEO62042.1"/>
    </source>
</evidence>
<dbReference type="GO" id="GO:0006281">
    <property type="term" value="P:DNA repair"/>
    <property type="evidence" value="ECO:0007669"/>
    <property type="project" value="UniProtKB-KW"/>
</dbReference>
<evidence type="ECO:0000256" key="7">
    <source>
        <dbReference type="SAM" id="MobiDB-lite"/>
    </source>
</evidence>
<name>G2QNG9_THET4</name>
<evidence type="ECO:0000256" key="3">
    <source>
        <dbReference type="ARBA" id="ARBA00022763"/>
    </source>
</evidence>
<keyword evidence="5" id="KW-0234">DNA repair</keyword>
<dbReference type="PANTHER" id="PTHR28680">
    <property type="entry name" value="CENTROMERE PROTEIN X"/>
    <property type="match status" value="1"/>
</dbReference>
<feature type="region of interest" description="Disordered" evidence="7">
    <location>
        <begin position="1"/>
        <end position="23"/>
    </location>
</feature>
<evidence type="ECO:0000256" key="1">
    <source>
        <dbReference type="ARBA" id="ARBA00004123"/>
    </source>
</evidence>
<feature type="compositionally biased region" description="Acidic residues" evidence="7">
    <location>
        <begin position="1"/>
        <end position="18"/>
    </location>
</feature>
<accession>G2QNG9</accession>
<reference evidence="8 9" key="1">
    <citation type="journal article" date="2011" name="Nat. Biotechnol.">
        <title>Comparative genomic analysis of the thermophilic biomass-degrading fungi Myceliophthora thermophila and Thielavia terrestris.</title>
        <authorList>
            <person name="Berka R.M."/>
            <person name="Grigoriev I.V."/>
            <person name="Otillar R."/>
            <person name="Salamov A."/>
            <person name="Grimwood J."/>
            <person name="Reid I."/>
            <person name="Ishmael N."/>
            <person name="John T."/>
            <person name="Darmond C."/>
            <person name="Moisan M.-C."/>
            <person name="Henrissat B."/>
            <person name="Coutinho P.M."/>
            <person name="Lombard V."/>
            <person name="Natvig D.O."/>
            <person name="Lindquist E."/>
            <person name="Schmutz J."/>
            <person name="Lucas S."/>
            <person name="Harris P."/>
            <person name="Powlowski J."/>
            <person name="Bellemare A."/>
            <person name="Taylor D."/>
            <person name="Butler G."/>
            <person name="de Vries R.P."/>
            <person name="Allijn I.E."/>
            <person name="van den Brink J."/>
            <person name="Ushinsky S."/>
            <person name="Storms R."/>
            <person name="Powell A.J."/>
            <person name="Paulsen I.T."/>
            <person name="Elbourne L.D.H."/>
            <person name="Baker S.E."/>
            <person name="Magnuson J."/>
            <person name="LaBoissiere S."/>
            <person name="Clutterbuck A.J."/>
            <person name="Martinez D."/>
            <person name="Wogulis M."/>
            <person name="de Leon A.L."/>
            <person name="Rey M.W."/>
            <person name="Tsang A."/>
        </authorList>
    </citation>
    <scope>NUCLEOTIDE SEQUENCE [LARGE SCALE GENOMIC DNA]</scope>
    <source>
        <strain evidence="9">ATCC 42464 / BCRC 31852 / DSM 1799</strain>
    </source>
</reference>